<sequence length="103" mass="11125">MSADQQPLTIVGQGANSLGMPAMRGKLPIGNSTLQHYLPSMPTIPRRELAYKLAASEEEALRLAAISVLSDIPSMDIKPKSDCTNIERACWEQAVELSARADS</sequence>
<feature type="non-terminal residue" evidence="1">
    <location>
        <position position="103"/>
    </location>
</feature>
<name>A0A3P6PR05_DIBLA</name>
<reference evidence="1 2" key="1">
    <citation type="submission" date="2018-11" db="EMBL/GenBank/DDBJ databases">
        <authorList>
            <consortium name="Pathogen Informatics"/>
        </authorList>
    </citation>
    <scope>NUCLEOTIDE SEQUENCE [LARGE SCALE GENOMIC DNA]</scope>
</reference>
<dbReference type="EMBL" id="UYRU01008408">
    <property type="protein sequence ID" value="VDK42266.1"/>
    <property type="molecule type" value="Genomic_DNA"/>
</dbReference>
<accession>A0A3P6PR05</accession>
<dbReference type="Proteomes" id="UP000281553">
    <property type="component" value="Unassembled WGS sequence"/>
</dbReference>
<evidence type="ECO:0000313" key="2">
    <source>
        <dbReference type="Proteomes" id="UP000281553"/>
    </source>
</evidence>
<keyword evidence="2" id="KW-1185">Reference proteome</keyword>
<proteinExistence type="predicted"/>
<evidence type="ECO:0000313" key="1">
    <source>
        <dbReference type="EMBL" id="VDK42266.1"/>
    </source>
</evidence>
<dbReference type="AlphaFoldDB" id="A0A3P6PR05"/>
<protein>
    <submittedName>
        <fullName evidence="1">Uncharacterized protein</fullName>
    </submittedName>
</protein>
<organism evidence="1 2">
    <name type="scientific">Dibothriocephalus latus</name>
    <name type="common">Fish tapeworm</name>
    <name type="synonym">Diphyllobothrium latum</name>
    <dbReference type="NCBI Taxonomy" id="60516"/>
    <lineage>
        <taxon>Eukaryota</taxon>
        <taxon>Metazoa</taxon>
        <taxon>Spiralia</taxon>
        <taxon>Lophotrochozoa</taxon>
        <taxon>Platyhelminthes</taxon>
        <taxon>Cestoda</taxon>
        <taxon>Eucestoda</taxon>
        <taxon>Diphyllobothriidea</taxon>
        <taxon>Diphyllobothriidae</taxon>
        <taxon>Dibothriocephalus</taxon>
    </lineage>
</organism>
<gene>
    <name evidence="1" type="ORF">DILT_LOCUS1312</name>
</gene>